<sequence length="599" mass="67564">MTKILVIEDEELVRANILEMLEAEEFETVGAANGQVGVQLAKQELPDLILCDVMMPELDGYSVLSALRELPETASIPFIFLTAKASKSDLRAGMELGADDYLTKPFSRNELLGAIATRLEKQSRLRSHYTRALRQVAERLNHIVHYDSLTNLPNRLLLQERFNSICQLLANPEMQNAPIPIFLVSLDRFHRIHEALERQVGELLLKNVAQRLAASLDPQDTIAHISIDQFALILSPRSQHRQDFLKSVDRVETNSQSPKLKAFFKVFAQAILDLFKQPFLLGAHEIFMTASIGISIYAEDGKDLDTLIKRADLARKQAQSHGGNQYQFYQAEMKPISVETLAIETDLRRAIVADQFQVLYQPQIDLKTGEIIGAEALIRWHHPERGLMSPAQFIPIAEESDLIIALGEWVLHTACSQGKKWHELGLEPIKIAVNLSARQFTQIHLKPRLLKILQSTGFNPKYLELEVTESVLVQHVSSTIQIMNDLKALGIQISVDDFGTGYSSLIYLKQFPFDTLKIDQRFVRNLTADSRDAAITLAIIQMAHSLNLKVIAEGVETDAELAVLRQNQCDAIQGYLFSRPIPACEFEVFLNTHRTLYSR</sequence>
<dbReference type="SUPFAM" id="SSF141868">
    <property type="entry name" value="EAL domain-like"/>
    <property type="match status" value="1"/>
</dbReference>
<evidence type="ECO:0000259" key="2">
    <source>
        <dbReference type="PROSITE" id="PS50110"/>
    </source>
</evidence>
<feature type="domain" description="GGDEF" evidence="4">
    <location>
        <begin position="177"/>
        <end position="331"/>
    </location>
</feature>
<dbReference type="InterPro" id="IPR050706">
    <property type="entry name" value="Cyclic-di-GMP_PDE-like"/>
</dbReference>
<keyword evidence="5" id="KW-0808">Transferase</keyword>
<dbReference type="GO" id="GO:0016301">
    <property type="term" value="F:kinase activity"/>
    <property type="evidence" value="ECO:0007669"/>
    <property type="project" value="UniProtKB-KW"/>
</dbReference>
<feature type="domain" description="Response regulatory" evidence="2">
    <location>
        <begin position="3"/>
        <end position="119"/>
    </location>
</feature>
<organism evidence="5">
    <name type="scientific">Desertifilum tharense IPPAS B-1220</name>
    <dbReference type="NCBI Taxonomy" id="1781255"/>
    <lineage>
        <taxon>Bacteria</taxon>
        <taxon>Bacillati</taxon>
        <taxon>Cyanobacteriota</taxon>
        <taxon>Cyanophyceae</taxon>
        <taxon>Desertifilales</taxon>
        <taxon>Desertifilaceae</taxon>
        <taxon>Desertifilum</taxon>
    </lineage>
</organism>
<evidence type="ECO:0000259" key="4">
    <source>
        <dbReference type="PROSITE" id="PS50887"/>
    </source>
</evidence>
<dbReference type="Gene3D" id="3.30.70.270">
    <property type="match status" value="1"/>
</dbReference>
<dbReference type="PROSITE" id="PS50883">
    <property type="entry name" value="EAL"/>
    <property type="match status" value="1"/>
</dbReference>
<dbReference type="InterPro" id="IPR001633">
    <property type="entry name" value="EAL_dom"/>
</dbReference>
<dbReference type="PANTHER" id="PTHR33121:SF71">
    <property type="entry name" value="OXYGEN SENSOR PROTEIN DOSP"/>
    <property type="match status" value="1"/>
</dbReference>
<dbReference type="PROSITE" id="PS50110">
    <property type="entry name" value="RESPONSE_REGULATORY"/>
    <property type="match status" value="1"/>
</dbReference>
<dbReference type="SMART" id="SM00267">
    <property type="entry name" value="GGDEF"/>
    <property type="match status" value="1"/>
</dbReference>
<keyword evidence="1" id="KW-0597">Phosphoprotein</keyword>
<dbReference type="PANTHER" id="PTHR33121">
    <property type="entry name" value="CYCLIC DI-GMP PHOSPHODIESTERASE PDEF"/>
    <property type="match status" value="1"/>
</dbReference>
<feature type="domain" description="EAL" evidence="3">
    <location>
        <begin position="340"/>
        <end position="594"/>
    </location>
</feature>
<dbReference type="CDD" id="cd17574">
    <property type="entry name" value="REC_OmpR"/>
    <property type="match status" value="1"/>
</dbReference>
<dbReference type="Pfam" id="PF00072">
    <property type="entry name" value="Response_reg"/>
    <property type="match status" value="1"/>
</dbReference>
<dbReference type="CDD" id="cd01948">
    <property type="entry name" value="EAL"/>
    <property type="match status" value="1"/>
</dbReference>
<dbReference type="InterPro" id="IPR011006">
    <property type="entry name" value="CheY-like_superfamily"/>
</dbReference>
<dbReference type="EMBL" id="MJGC01000047">
    <property type="protein sequence ID" value="OEJ75652.1"/>
    <property type="molecule type" value="Genomic_DNA"/>
</dbReference>
<proteinExistence type="predicted"/>
<dbReference type="InterPro" id="IPR029787">
    <property type="entry name" value="Nucleotide_cyclase"/>
</dbReference>
<comment type="caution">
    <text evidence="5">The sequence shown here is derived from an EMBL/GenBank/DDBJ whole genome shotgun (WGS) entry which is preliminary data.</text>
</comment>
<dbReference type="STRING" id="1781255.BH720_08405"/>
<dbReference type="OrthoDB" id="9805474at2"/>
<reference evidence="5" key="1">
    <citation type="submission" date="2016-09" db="EMBL/GenBank/DDBJ databases">
        <title>Draft genome of thermotolerant cyanobacterium Desertifilum sp. strain IPPAS B-1220.</title>
        <authorList>
            <person name="Sinetova M.A."/>
            <person name="Bolakhan K."/>
            <person name="Zayadan B.K."/>
            <person name="Mironov K.S."/>
            <person name="Ustinova V."/>
            <person name="Kupriyanova E.V."/>
            <person name="Sidorov R.A."/>
            <person name="Skrypnik A.N."/>
            <person name="Gogoleva N.E."/>
            <person name="Gogolev Y.V."/>
            <person name="Los D.A."/>
        </authorList>
    </citation>
    <scope>NUCLEOTIDE SEQUENCE [LARGE SCALE GENOMIC DNA]</scope>
    <source>
        <strain evidence="5">IPPAS B-1220</strain>
    </source>
</reference>
<dbReference type="AlphaFoldDB" id="A0A1E5QLS7"/>
<dbReference type="SUPFAM" id="SSF52172">
    <property type="entry name" value="CheY-like"/>
    <property type="match status" value="1"/>
</dbReference>
<dbReference type="CDD" id="cd01949">
    <property type="entry name" value="GGDEF"/>
    <property type="match status" value="1"/>
</dbReference>
<dbReference type="NCBIfam" id="TIGR00254">
    <property type="entry name" value="GGDEF"/>
    <property type="match status" value="1"/>
</dbReference>
<name>A0A1E5QLS7_9CYAN</name>
<feature type="modified residue" description="4-aspartylphosphate" evidence="1">
    <location>
        <position position="52"/>
    </location>
</feature>
<dbReference type="SMART" id="SM00052">
    <property type="entry name" value="EAL"/>
    <property type="match status" value="1"/>
</dbReference>
<dbReference type="GO" id="GO:0071111">
    <property type="term" value="F:cyclic-guanylate-specific phosphodiesterase activity"/>
    <property type="evidence" value="ECO:0007669"/>
    <property type="project" value="InterPro"/>
</dbReference>
<dbReference type="Gene3D" id="3.20.20.450">
    <property type="entry name" value="EAL domain"/>
    <property type="match status" value="1"/>
</dbReference>
<dbReference type="GO" id="GO:0000160">
    <property type="term" value="P:phosphorelay signal transduction system"/>
    <property type="evidence" value="ECO:0007669"/>
    <property type="project" value="InterPro"/>
</dbReference>
<dbReference type="Pfam" id="PF00563">
    <property type="entry name" value="EAL"/>
    <property type="match status" value="1"/>
</dbReference>
<dbReference type="Pfam" id="PF00990">
    <property type="entry name" value="GGDEF"/>
    <property type="match status" value="2"/>
</dbReference>
<dbReference type="FunFam" id="3.20.20.450:FF:000001">
    <property type="entry name" value="Cyclic di-GMP phosphodiesterase yahA"/>
    <property type="match status" value="1"/>
</dbReference>
<evidence type="ECO:0000313" key="5">
    <source>
        <dbReference type="EMBL" id="OEJ75652.1"/>
    </source>
</evidence>
<dbReference type="InterPro" id="IPR000160">
    <property type="entry name" value="GGDEF_dom"/>
</dbReference>
<evidence type="ECO:0000259" key="3">
    <source>
        <dbReference type="PROSITE" id="PS50883"/>
    </source>
</evidence>
<keyword evidence="5" id="KW-0418">Kinase</keyword>
<dbReference type="SMART" id="SM00448">
    <property type="entry name" value="REC"/>
    <property type="match status" value="1"/>
</dbReference>
<accession>A0A1E5QLS7</accession>
<dbReference type="PROSITE" id="PS50887">
    <property type="entry name" value="GGDEF"/>
    <property type="match status" value="1"/>
</dbReference>
<evidence type="ECO:0000256" key="1">
    <source>
        <dbReference type="PROSITE-ProRule" id="PRU00169"/>
    </source>
</evidence>
<dbReference type="InterPro" id="IPR001789">
    <property type="entry name" value="Sig_transdc_resp-reg_receiver"/>
</dbReference>
<gene>
    <name evidence="5" type="ORF">BH720_08405</name>
</gene>
<dbReference type="InterPro" id="IPR043128">
    <property type="entry name" value="Rev_trsase/Diguanyl_cyclase"/>
</dbReference>
<protein>
    <submittedName>
        <fullName evidence="5">Histidine kinase</fullName>
    </submittedName>
</protein>
<dbReference type="InterPro" id="IPR035919">
    <property type="entry name" value="EAL_sf"/>
</dbReference>
<dbReference type="Gene3D" id="3.40.50.2300">
    <property type="match status" value="1"/>
</dbReference>
<dbReference type="RefSeq" id="WP_069966737.1">
    <property type="nucleotide sequence ID" value="NZ_CM124774.1"/>
</dbReference>
<dbReference type="SUPFAM" id="SSF55073">
    <property type="entry name" value="Nucleotide cyclase"/>
    <property type="match status" value="1"/>
</dbReference>